<dbReference type="InterPro" id="IPR036047">
    <property type="entry name" value="F-box-like_dom_sf"/>
</dbReference>
<feature type="compositionally biased region" description="Low complexity" evidence="2">
    <location>
        <begin position="134"/>
        <end position="144"/>
    </location>
</feature>
<accession>A0A5A8D5H4</accession>
<dbReference type="AlphaFoldDB" id="A0A5A8D5H4"/>
<protein>
    <recommendedName>
        <fullName evidence="3">F-box domain-containing protein</fullName>
    </recommendedName>
</protein>
<dbReference type="SUPFAM" id="SSF81383">
    <property type="entry name" value="F-box domain"/>
    <property type="match status" value="1"/>
</dbReference>
<gene>
    <name evidence="4" type="ORF">FNF31_04177</name>
</gene>
<evidence type="ECO:0000313" key="5">
    <source>
        <dbReference type="Proteomes" id="UP000325113"/>
    </source>
</evidence>
<dbReference type="GO" id="GO:0005737">
    <property type="term" value="C:cytoplasm"/>
    <property type="evidence" value="ECO:0007669"/>
    <property type="project" value="TreeGrafter"/>
</dbReference>
<dbReference type="PANTHER" id="PTHR12874">
    <property type="entry name" value="F-BOX ONLY PROTEIN 48-RELATED"/>
    <property type="match status" value="1"/>
</dbReference>
<feature type="region of interest" description="Disordered" evidence="2">
    <location>
        <begin position="134"/>
        <end position="153"/>
    </location>
</feature>
<dbReference type="Pfam" id="PF19270">
    <property type="entry name" value="FBO_C"/>
    <property type="match status" value="1"/>
</dbReference>
<feature type="region of interest" description="Disordered" evidence="2">
    <location>
        <begin position="459"/>
        <end position="489"/>
    </location>
</feature>
<dbReference type="InterPro" id="IPR045464">
    <property type="entry name" value="Hrt3/FBXO9_C"/>
</dbReference>
<dbReference type="GO" id="GO:0031146">
    <property type="term" value="P:SCF-dependent proteasomal ubiquitin-dependent protein catabolic process"/>
    <property type="evidence" value="ECO:0007669"/>
    <property type="project" value="TreeGrafter"/>
</dbReference>
<reference evidence="4 5" key="1">
    <citation type="submission" date="2019-07" db="EMBL/GenBank/DDBJ databases">
        <title>Genomes of Cafeteria roenbergensis.</title>
        <authorList>
            <person name="Fischer M.G."/>
            <person name="Hackl T."/>
            <person name="Roman M."/>
        </authorList>
    </citation>
    <scope>NUCLEOTIDE SEQUENCE [LARGE SCALE GENOMIC DNA]</scope>
    <source>
        <strain evidence="4 5">Cflag</strain>
    </source>
</reference>
<feature type="region of interest" description="Disordered" evidence="2">
    <location>
        <begin position="87"/>
        <end position="124"/>
    </location>
</feature>
<evidence type="ECO:0000313" key="4">
    <source>
        <dbReference type="EMBL" id="KAA0160626.1"/>
    </source>
</evidence>
<feature type="domain" description="F-box" evidence="3">
    <location>
        <begin position="257"/>
        <end position="303"/>
    </location>
</feature>
<evidence type="ECO:0000259" key="3">
    <source>
        <dbReference type="PROSITE" id="PS50181"/>
    </source>
</evidence>
<dbReference type="InterPro" id="IPR001810">
    <property type="entry name" value="F-box_dom"/>
</dbReference>
<dbReference type="Proteomes" id="UP000325113">
    <property type="component" value="Unassembled WGS sequence"/>
</dbReference>
<proteinExistence type="predicted"/>
<feature type="compositionally biased region" description="Pro residues" evidence="2">
    <location>
        <begin position="94"/>
        <end position="107"/>
    </location>
</feature>
<dbReference type="GO" id="GO:0019005">
    <property type="term" value="C:SCF ubiquitin ligase complex"/>
    <property type="evidence" value="ECO:0007669"/>
    <property type="project" value="TreeGrafter"/>
</dbReference>
<dbReference type="EMBL" id="VLTM01000042">
    <property type="protein sequence ID" value="KAA0160626.1"/>
    <property type="molecule type" value="Genomic_DNA"/>
</dbReference>
<evidence type="ECO:0000256" key="1">
    <source>
        <dbReference type="ARBA" id="ARBA00022786"/>
    </source>
</evidence>
<comment type="caution">
    <text evidence="4">The sequence shown here is derived from an EMBL/GenBank/DDBJ whole genome shotgun (WGS) entry which is preliminary data.</text>
</comment>
<organism evidence="4 5">
    <name type="scientific">Cafeteria roenbergensis</name>
    <name type="common">Marine flagellate</name>
    <dbReference type="NCBI Taxonomy" id="33653"/>
    <lineage>
        <taxon>Eukaryota</taxon>
        <taxon>Sar</taxon>
        <taxon>Stramenopiles</taxon>
        <taxon>Bigyra</taxon>
        <taxon>Opalozoa</taxon>
        <taxon>Bicosoecida</taxon>
        <taxon>Cafeteriaceae</taxon>
        <taxon>Cafeteria</taxon>
    </lineage>
</organism>
<dbReference type="Gene3D" id="1.20.1280.50">
    <property type="match status" value="1"/>
</dbReference>
<name>A0A5A8D5H4_CAFRO</name>
<feature type="region of interest" description="Disordered" evidence="2">
    <location>
        <begin position="1"/>
        <end position="45"/>
    </location>
</feature>
<dbReference type="PANTHER" id="PTHR12874:SF9">
    <property type="entry name" value="F-BOX ONLY PROTEIN 48"/>
    <property type="match status" value="1"/>
</dbReference>
<sequence length="517" mass="54601">MPRRKKPNAKRPQAAGTPAEAGPVASTAARPAEALATPPFHVPPELRGVDIAVLERFRQDAMAQEESRMRSQRLADIAAVVAFLEGRDGHAPEDPSPAPRAAEPPLPHGDDAPAGGGGAASTAAATAAAAAPSCRSAAHASHPARSARRGGDAPVLRTPAERRAAEAAVASDVASLVRPDDVTEAFRLGGLGGTELAARALQQVEGIAPTAASRPADAAPTAHVQAAAGASSRCVPSLAPVRFTPAADLLVSPRPPARSVSAVPRDALVGALAMLDAVSLARCRRVCKEWRDASGNERLWRRHCRRVCRLNMDRDLFDKTRAQAKALHSWRLAYPRVPQVHSTGIYVLRGGYFRQPYRDAWHDPPPFLHCIYHRVLALRPDGSLLYGNIPGPVADAVKRIRRVAAFTTAAKATNPAVVAAALLDESQPEGLFDRLVVSRMVMAFSPGTTAEDAMHAALAADGAESSDDDSDTTPSDARPSRASGLSRGFRWPESDEADIQIDSLGGLCFEFLPVDGL</sequence>
<keyword evidence="1" id="KW-0833">Ubl conjugation pathway</keyword>
<dbReference type="Pfam" id="PF12937">
    <property type="entry name" value="F-box-like"/>
    <property type="match status" value="1"/>
</dbReference>
<evidence type="ECO:0000256" key="2">
    <source>
        <dbReference type="SAM" id="MobiDB-lite"/>
    </source>
</evidence>
<dbReference type="PROSITE" id="PS50181">
    <property type="entry name" value="FBOX"/>
    <property type="match status" value="1"/>
</dbReference>